<proteinExistence type="predicted"/>
<organism evidence="2 3">
    <name type="scientific">Gimesia maris</name>
    <dbReference type="NCBI Taxonomy" id="122"/>
    <lineage>
        <taxon>Bacteria</taxon>
        <taxon>Pseudomonadati</taxon>
        <taxon>Planctomycetota</taxon>
        <taxon>Planctomycetia</taxon>
        <taxon>Planctomycetales</taxon>
        <taxon>Planctomycetaceae</taxon>
        <taxon>Gimesia</taxon>
    </lineage>
</organism>
<feature type="transmembrane region" description="Helical" evidence="1">
    <location>
        <begin position="18"/>
        <end position="40"/>
    </location>
</feature>
<keyword evidence="1" id="KW-1133">Transmembrane helix</keyword>
<dbReference type="EMBL" id="CP042910">
    <property type="protein sequence ID" value="QEG18411.1"/>
    <property type="molecule type" value="Genomic_DNA"/>
</dbReference>
<reference evidence="2 3" key="1">
    <citation type="submission" date="2019-08" db="EMBL/GenBank/DDBJ databases">
        <title>Deep-cultivation of Planctomycetes and their phenomic and genomic characterization uncovers novel biology.</title>
        <authorList>
            <person name="Wiegand S."/>
            <person name="Jogler M."/>
            <person name="Boedeker C."/>
            <person name="Pinto D."/>
            <person name="Vollmers J."/>
            <person name="Rivas-Marin E."/>
            <person name="Kohn T."/>
            <person name="Peeters S.H."/>
            <person name="Heuer A."/>
            <person name="Rast P."/>
            <person name="Oberbeckmann S."/>
            <person name="Bunk B."/>
            <person name="Jeske O."/>
            <person name="Meyerdierks A."/>
            <person name="Storesund J.E."/>
            <person name="Kallscheuer N."/>
            <person name="Luecker S."/>
            <person name="Lage O.M."/>
            <person name="Pohl T."/>
            <person name="Merkel B.J."/>
            <person name="Hornburger P."/>
            <person name="Mueller R.-W."/>
            <person name="Bruemmer F."/>
            <person name="Labrenz M."/>
            <person name="Spormann A.M."/>
            <person name="Op den Camp H."/>
            <person name="Overmann J."/>
            <person name="Amann R."/>
            <person name="Jetten M.S.M."/>
            <person name="Mascher T."/>
            <person name="Medema M.H."/>
            <person name="Devos D.P."/>
            <person name="Kaster A.-K."/>
            <person name="Ovreas L."/>
            <person name="Rohde M."/>
            <person name="Galperin M.Y."/>
            <person name="Jogler C."/>
        </authorList>
    </citation>
    <scope>NUCLEOTIDE SEQUENCE [LARGE SCALE GENOMIC DNA]</scope>
    <source>
        <strain evidence="2 3">DSM 8797</strain>
    </source>
</reference>
<gene>
    <name evidence="2" type="ORF">GmarT_42990</name>
</gene>
<name>A0ABX5YRY7_9PLAN</name>
<evidence type="ECO:0000256" key="1">
    <source>
        <dbReference type="SAM" id="Phobius"/>
    </source>
</evidence>
<keyword evidence="3" id="KW-1185">Reference proteome</keyword>
<sequence>MNNEPLQKKKTAFYASKWFFHSCCTLALLTFLGFMIWPFYAYPPSHREDARTLKTIFAMTPQFLVEQHCDLTELKGPVQFEDSPEWSETSNSPFNWFTQPVSGDPMLVLHPRLIKPETRPVDFVERFYVAARLPDRHQGRWVLLNTGEPRYVKDARIQWDTQTIADQ</sequence>
<evidence type="ECO:0000313" key="2">
    <source>
        <dbReference type="EMBL" id="QEG18411.1"/>
    </source>
</evidence>
<evidence type="ECO:0000313" key="3">
    <source>
        <dbReference type="Proteomes" id="UP000322887"/>
    </source>
</evidence>
<keyword evidence="1" id="KW-0472">Membrane</keyword>
<protein>
    <submittedName>
        <fullName evidence="2">Uncharacterized protein</fullName>
    </submittedName>
</protein>
<dbReference type="Proteomes" id="UP000322887">
    <property type="component" value="Chromosome"/>
</dbReference>
<accession>A0ABX5YRY7</accession>
<dbReference type="RefSeq" id="WP_002643995.1">
    <property type="nucleotide sequence ID" value="NZ_CP042910.1"/>
</dbReference>
<dbReference type="GeneID" id="98648774"/>
<keyword evidence="1" id="KW-0812">Transmembrane</keyword>